<protein>
    <recommendedName>
        <fullName evidence="3">Acylneuraminate cytidylyltransferase</fullName>
    </recommendedName>
</protein>
<sequence length="249" mass="28905">MTTAAIIQARMGSSRLPGKVMMEVLGKPILQWMIDRVKQAKCLDKIIVATTVNSQEIIYYCRDNGIDFFVGSEEDVMQRVICCTTFYNIDTIVDVTSDCPLLDPLQIDKLHEIYKRYITHILYDVHVSNINPRSWFDGSDIQIYNTEVLKEINKRVNGSFRQHTGWNLIRLAPKFTVFKNLAAEGIYNWPGLRLTLDYKEDFEVIKTLIEHFVSQNRWETITVDEIVDFILDNPQILVNRKLQSKQPGE</sequence>
<name>A0A1F4X3V7_UNCKA</name>
<dbReference type="AlphaFoldDB" id="A0A1F4X3V7"/>
<reference evidence="1 2" key="1">
    <citation type="journal article" date="2016" name="Nat. Commun.">
        <title>Thousands of microbial genomes shed light on interconnected biogeochemical processes in an aquifer system.</title>
        <authorList>
            <person name="Anantharaman K."/>
            <person name="Brown C.T."/>
            <person name="Hug L.A."/>
            <person name="Sharon I."/>
            <person name="Castelle C.J."/>
            <person name="Probst A.J."/>
            <person name="Thomas B.C."/>
            <person name="Singh A."/>
            <person name="Wilkins M.J."/>
            <person name="Karaoz U."/>
            <person name="Brodie E.L."/>
            <person name="Williams K.H."/>
            <person name="Hubbard S.S."/>
            <person name="Banfield J.F."/>
        </authorList>
    </citation>
    <scope>NUCLEOTIDE SEQUENCE [LARGE SCALE GENOMIC DNA]</scope>
</reference>
<dbReference type="Proteomes" id="UP000176815">
    <property type="component" value="Unassembled WGS sequence"/>
</dbReference>
<dbReference type="Pfam" id="PF02348">
    <property type="entry name" value="CTP_transf_3"/>
    <property type="match status" value="1"/>
</dbReference>
<evidence type="ECO:0008006" key="3">
    <source>
        <dbReference type="Google" id="ProtNLM"/>
    </source>
</evidence>
<dbReference type="SUPFAM" id="SSF53448">
    <property type="entry name" value="Nucleotide-diphospho-sugar transferases"/>
    <property type="match status" value="1"/>
</dbReference>
<dbReference type="PANTHER" id="PTHR42866">
    <property type="entry name" value="3-DEOXY-MANNO-OCTULOSONATE CYTIDYLYLTRANSFERASE"/>
    <property type="match status" value="1"/>
</dbReference>
<evidence type="ECO:0000313" key="1">
    <source>
        <dbReference type="EMBL" id="OGC76241.1"/>
    </source>
</evidence>
<proteinExistence type="predicted"/>
<dbReference type="Gene3D" id="3.90.550.10">
    <property type="entry name" value="Spore Coat Polysaccharide Biosynthesis Protein SpsA, Chain A"/>
    <property type="match status" value="1"/>
</dbReference>
<gene>
    <name evidence="1" type="ORF">A2619_02185</name>
</gene>
<dbReference type="InterPro" id="IPR029044">
    <property type="entry name" value="Nucleotide-diphossugar_trans"/>
</dbReference>
<dbReference type="EMBL" id="MEWG01000047">
    <property type="protein sequence ID" value="OGC76241.1"/>
    <property type="molecule type" value="Genomic_DNA"/>
</dbReference>
<dbReference type="GO" id="GO:0005829">
    <property type="term" value="C:cytosol"/>
    <property type="evidence" value="ECO:0007669"/>
    <property type="project" value="TreeGrafter"/>
</dbReference>
<dbReference type="InterPro" id="IPR003329">
    <property type="entry name" value="Cytidylyl_trans"/>
</dbReference>
<dbReference type="PANTHER" id="PTHR42866:SF1">
    <property type="entry name" value="SPORE COAT POLYSACCHARIDE BIOSYNTHESIS PROTEIN SPSF"/>
    <property type="match status" value="1"/>
</dbReference>
<accession>A0A1F4X3V7</accession>
<evidence type="ECO:0000313" key="2">
    <source>
        <dbReference type="Proteomes" id="UP000176815"/>
    </source>
</evidence>
<comment type="caution">
    <text evidence="1">The sequence shown here is derived from an EMBL/GenBank/DDBJ whole genome shotgun (WGS) entry which is preliminary data.</text>
</comment>
<organism evidence="1 2">
    <name type="scientific">candidate division WWE3 bacterium RIFOXYD1_FULL_39_9</name>
    <dbReference type="NCBI Taxonomy" id="1802649"/>
    <lineage>
        <taxon>Bacteria</taxon>
        <taxon>Katanobacteria</taxon>
    </lineage>
</organism>